<dbReference type="RefSeq" id="WP_230339095.1">
    <property type="nucleotide sequence ID" value="NZ_CP069798.1"/>
</dbReference>
<keyword evidence="2" id="KW-0732">Signal</keyword>
<dbReference type="KEGG" id="ptes:JQU52_14180"/>
<proteinExistence type="predicted"/>
<accession>A0A892ZJS0</accession>
<keyword evidence="1" id="KW-0472">Membrane</keyword>
<keyword evidence="1" id="KW-1133">Transmembrane helix</keyword>
<protein>
    <submittedName>
        <fullName evidence="3">Uncharacterized protein</fullName>
    </submittedName>
</protein>
<dbReference type="EMBL" id="CP069798">
    <property type="protein sequence ID" value="QRQ81794.1"/>
    <property type="molecule type" value="Genomic_DNA"/>
</dbReference>
<feature type="chain" id="PRO_5034982299" evidence="2">
    <location>
        <begin position="32"/>
        <end position="76"/>
    </location>
</feature>
<organism evidence="3 4">
    <name type="scientific">Paralysiella testudinis</name>
    <dbReference type="NCBI Taxonomy" id="2809020"/>
    <lineage>
        <taxon>Bacteria</taxon>
        <taxon>Pseudomonadati</taxon>
        <taxon>Pseudomonadota</taxon>
        <taxon>Betaproteobacteria</taxon>
        <taxon>Neisseriales</taxon>
        <taxon>Neisseriaceae</taxon>
        <taxon>Paralysiella</taxon>
    </lineage>
</organism>
<sequence>MNTLKQLAHSAKTKYAATGITIAAAATAANAANSWDGAVEALTGLLVGVAAVGAASLAIAVAAVGFRIVKNLVYRS</sequence>
<feature type="transmembrane region" description="Helical" evidence="1">
    <location>
        <begin position="41"/>
        <end position="66"/>
    </location>
</feature>
<evidence type="ECO:0000256" key="1">
    <source>
        <dbReference type="SAM" id="Phobius"/>
    </source>
</evidence>
<dbReference type="Proteomes" id="UP000653156">
    <property type="component" value="Chromosome"/>
</dbReference>
<gene>
    <name evidence="3" type="ORF">JQU52_14180</name>
</gene>
<keyword evidence="1" id="KW-0812">Transmembrane</keyword>
<feature type="signal peptide" evidence="2">
    <location>
        <begin position="1"/>
        <end position="31"/>
    </location>
</feature>
<evidence type="ECO:0000256" key="2">
    <source>
        <dbReference type="SAM" id="SignalP"/>
    </source>
</evidence>
<evidence type="ECO:0000313" key="4">
    <source>
        <dbReference type="Proteomes" id="UP000653156"/>
    </source>
</evidence>
<reference evidence="3" key="1">
    <citation type="submission" date="2021-02" db="EMBL/GenBank/DDBJ databases">
        <title>Neisseriaceae sp. 26B isolated from the cloaca of a Common Toad-headed Turtle (Mesoclemmys nasuta).</title>
        <authorList>
            <person name="Spergser J."/>
            <person name="Busse H.-J."/>
        </authorList>
    </citation>
    <scope>NUCLEOTIDE SEQUENCE</scope>
    <source>
        <strain evidence="3">26B</strain>
    </source>
</reference>
<evidence type="ECO:0000313" key="3">
    <source>
        <dbReference type="EMBL" id="QRQ81794.1"/>
    </source>
</evidence>
<dbReference type="AlphaFoldDB" id="A0A892ZJS0"/>
<name>A0A892ZJS0_9NEIS</name>
<keyword evidence="4" id="KW-1185">Reference proteome</keyword>